<evidence type="ECO:0000313" key="2">
    <source>
        <dbReference type="Proteomes" id="UP000821845"/>
    </source>
</evidence>
<proteinExistence type="predicted"/>
<sequence length="162" mass="17159">MTTTRPPALRSWSTFVSLLAVVGVAASASGPPKVQEFKFPSLLSLEDTAIVSCVVRKGSHGPYKLVWLKDGKRLEPLVNGNVLVSHQGDSISTLTLKDIAVEDNGNYTCVATNDAGSGEASALLAVTGGIWQVGPRSRGCQLLPSRLSSLQMPITQHTLTNM</sequence>
<name>A0ACB7RI55_HYAAI</name>
<keyword evidence="2" id="KW-1185">Reference proteome</keyword>
<protein>
    <submittedName>
        <fullName evidence="1">Uncharacterized protein</fullName>
    </submittedName>
</protein>
<dbReference type="EMBL" id="CM023489">
    <property type="protein sequence ID" value="KAH6921915.1"/>
    <property type="molecule type" value="Genomic_DNA"/>
</dbReference>
<reference evidence="1" key="1">
    <citation type="submission" date="2020-05" db="EMBL/GenBank/DDBJ databases">
        <title>Large-scale comparative analyses of tick genomes elucidate their genetic diversity and vector capacities.</title>
        <authorList>
            <person name="Jia N."/>
            <person name="Wang J."/>
            <person name="Shi W."/>
            <person name="Du L."/>
            <person name="Sun Y."/>
            <person name="Zhan W."/>
            <person name="Jiang J."/>
            <person name="Wang Q."/>
            <person name="Zhang B."/>
            <person name="Ji P."/>
            <person name="Sakyi L.B."/>
            <person name="Cui X."/>
            <person name="Yuan T."/>
            <person name="Jiang B."/>
            <person name="Yang W."/>
            <person name="Lam T.T.-Y."/>
            <person name="Chang Q."/>
            <person name="Ding S."/>
            <person name="Wang X."/>
            <person name="Zhu J."/>
            <person name="Ruan X."/>
            <person name="Zhao L."/>
            <person name="Wei J."/>
            <person name="Que T."/>
            <person name="Du C."/>
            <person name="Cheng J."/>
            <person name="Dai P."/>
            <person name="Han X."/>
            <person name="Huang E."/>
            <person name="Gao Y."/>
            <person name="Liu J."/>
            <person name="Shao H."/>
            <person name="Ye R."/>
            <person name="Li L."/>
            <person name="Wei W."/>
            <person name="Wang X."/>
            <person name="Wang C."/>
            <person name="Yang T."/>
            <person name="Huo Q."/>
            <person name="Li W."/>
            <person name="Guo W."/>
            <person name="Chen H."/>
            <person name="Zhou L."/>
            <person name="Ni X."/>
            <person name="Tian J."/>
            <person name="Zhou Y."/>
            <person name="Sheng Y."/>
            <person name="Liu T."/>
            <person name="Pan Y."/>
            <person name="Xia L."/>
            <person name="Li J."/>
            <person name="Zhao F."/>
            <person name="Cao W."/>
        </authorList>
    </citation>
    <scope>NUCLEOTIDE SEQUENCE</scope>
    <source>
        <strain evidence="1">Hyas-2018</strain>
    </source>
</reference>
<dbReference type="Proteomes" id="UP000821845">
    <property type="component" value="Chromosome 9"/>
</dbReference>
<organism evidence="1 2">
    <name type="scientific">Hyalomma asiaticum</name>
    <name type="common">Tick</name>
    <dbReference type="NCBI Taxonomy" id="266040"/>
    <lineage>
        <taxon>Eukaryota</taxon>
        <taxon>Metazoa</taxon>
        <taxon>Ecdysozoa</taxon>
        <taxon>Arthropoda</taxon>
        <taxon>Chelicerata</taxon>
        <taxon>Arachnida</taxon>
        <taxon>Acari</taxon>
        <taxon>Parasitiformes</taxon>
        <taxon>Ixodida</taxon>
        <taxon>Ixodoidea</taxon>
        <taxon>Ixodidae</taxon>
        <taxon>Hyalomminae</taxon>
        <taxon>Hyalomma</taxon>
    </lineage>
</organism>
<comment type="caution">
    <text evidence="1">The sequence shown here is derived from an EMBL/GenBank/DDBJ whole genome shotgun (WGS) entry which is preliminary data.</text>
</comment>
<evidence type="ECO:0000313" key="1">
    <source>
        <dbReference type="EMBL" id="KAH6921915.1"/>
    </source>
</evidence>
<accession>A0ACB7RI55</accession>
<gene>
    <name evidence="1" type="ORF">HPB50_006460</name>
</gene>